<protein>
    <recommendedName>
        <fullName evidence="1">Beta-lactamase-related domain-containing protein</fullName>
    </recommendedName>
</protein>
<feature type="domain" description="Beta-lactamase-related" evidence="1">
    <location>
        <begin position="17"/>
        <end position="357"/>
    </location>
</feature>
<reference evidence="2" key="2">
    <citation type="journal article" date="2023" name="IMA Fungus">
        <title>Comparative genomic study of the Penicillium genus elucidates a diverse pangenome and 15 lateral gene transfer events.</title>
        <authorList>
            <person name="Petersen C."/>
            <person name="Sorensen T."/>
            <person name="Nielsen M.R."/>
            <person name="Sondergaard T.E."/>
            <person name="Sorensen J.L."/>
            <person name="Fitzpatrick D.A."/>
            <person name="Frisvad J.C."/>
            <person name="Nielsen K.L."/>
        </authorList>
    </citation>
    <scope>NUCLEOTIDE SEQUENCE</scope>
    <source>
        <strain evidence="2">IBT 34128</strain>
    </source>
</reference>
<dbReference type="InterPro" id="IPR012338">
    <property type="entry name" value="Beta-lactam/transpept-like"/>
</dbReference>
<dbReference type="SUPFAM" id="SSF56601">
    <property type="entry name" value="beta-lactamase/transpeptidase-like"/>
    <property type="match status" value="1"/>
</dbReference>
<dbReference type="OrthoDB" id="5946976at2759"/>
<dbReference type="EMBL" id="JAPMSZ010000004">
    <property type="protein sequence ID" value="KAJ5104954.1"/>
    <property type="molecule type" value="Genomic_DNA"/>
</dbReference>
<comment type="caution">
    <text evidence="2">The sequence shown here is derived from an EMBL/GenBank/DDBJ whole genome shotgun (WGS) entry which is preliminary data.</text>
</comment>
<dbReference type="Proteomes" id="UP001141434">
    <property type="component" value="Unassembled WGS sequence"/>
</dbReference>
<dbReference type="Gene3D" id="3.40.710.10">
    <property type="entry name" value="DD-peptidase/beta-lactamase superfamily"/>
    <property type="match status" value="1"/>
</dbReference>
<dbReference type="InterPro" id="IPR052907">
    <property type="entry name" value="Beta-lactamase/esterase"/>
</dbReference>
<name>A0A9W9KFV0_9EURO</name>
<dbReference type="InterPro" id="IPR001466">
    <property type="entry name" value="Beta-lactam-related"/>
</dbReference>
<evidence type="ECO:0000259" key="1">
    <source>
        <dbReference type="Pfam" id="PF00144"/>
    </source>
</evidence>
<dbReference type="Pfam" id="PF00144">
    <property type="entry name" value="Beta-lactamase"/>
    <property type="match status" value="1"/>
</dbReference>
<dbReference type="GeneID" id="81392051"/>
<reference evidence="2" key="1">
    <citation type="submission" date="2022-11" db="EMBL/GenBank/DDBJ databases">
        <authorList>
            <person name="Petersen C."/>
        </authorList>
    </citation>
    <scope>NUCLEOTIDE SEQUENCE</scope>
    <source>
        <strain evidence="2">IBT 34128</strain>
    </source>
</reference>
<dbReference type="PANTHER" id="PTHR43319:SF3">
    <property type="entry name" value="BETA-LACTAMASE-RELATED DOMAIN-CONTAINING PROTEIN"/>
    <property type="match status" value="1"/>
</dbReference>
<gene>
    <name evidence="2" type="ORF">NUU61_002301</name>
</gene>
<dbReference type="PANTHER" id="PTHR43319">
    <property type="entry name" value="BETA-LACTAMASE-RELATED"/>
    <property type="match status" value="1"/>
</dbReference>
<dbReference type="RefSeq" id="XP_056513950.1">
    <property type="nucleotide sequence ID" value="XM_056652883.1"/>
</dbReference>
<proteinExistence type="predicted"/>
<accession>A0A9W9KFV0</accession>
<keyword evidence="3" id="KW-1185">Reference proteome</keyword>
<sequence>MAQVHGHCGPAFTKVQELIQQNLLSEEELGLSLCVNINGTDVIDVWGGHADQACSKPWTKDTITGVWSTTKCVTNLAALILIDRGLLDPSAKVSQYWPEFGANGKEDTRVWHVLTHSAGLPAWEQPVSIEDLYDTQKATERLAGQAPWWTPGSAPGYHAVTQGFMVGELVRRVTGKSVTDFIAEELVGPLDADFQLGAKEEDWSRVAELMPPPAFVPPPDFDPNSLPVRAGTSPLMEAEYSAMGGFRCAEIAGIGGFGNAKGIAKILSALSLGGTVDGKKLLSPGAVRLAFTEQISGTDLVLGQQTRYGLGFGLPSEGGVSWIREGCCYWGGWGGSMAIMDVKNRVTICYTPSRMQNPGANWDSRLDSYAKAIWDALGE</sequence>
<evidence type="ECO:0000313" key="2">
    <source>
        <dbReference type="EMBL" id="KAJ5104954.1"/>
    </source>
</evidence>
<dbReference type="AlphaFoldDB" id="A0A9W9KFV0"/>
<organism evidence="2 3">
    <name type="scientific">Penicillium alfredii</name>
    <dbReference type="NCBI Taxonomy" id="1506179"/>
    <lineage>
        <taxon>Eukaryota</taxon>
        <taxon>Fungi</taxon>
        <taxon>Dikarya</taxon>
        <taxon>Ascomycota</taxon>
        <taxon>Pezizomycotina</taxon>
        <taxon>Eurotiomycetes</taxon>
        <taxon>Eurotiomycetidae</taxon>
        <taxon>Eurotiales</taxon>
        <taxon>Aspergillaceae</taxon>
        <taxon>Penicillium</taxon>
    </lineage>
</organism>
<evidence type="ECO:0000313" key="3">
    <source>
        <dbReference type="Proteomes" id="UP001141434"/>
    </source>
</evidence>